<accession>A0ABS4SIU4</accession>
<dbReference type="RefSeq" id="WP_209766340.1">
    <property type="nucleotide sequence ID" value="NZ_JAGINP010000006.1"/>
</dbReference>
<protein>
    <submittedName>
        <fullName evidence="2">Uncharacterized protein</fullName>
    </submittedName>
</protein>
<organism evidence="2 3">
    <name type="scientific">Azospirillum rugosum</name>
    <dbReference type="NCBI Taxonomy" id="416170"/>
    <lineage>
        <taxon>Bacteria</taxon>
        <taxon>Pseudomonadati</taxon>
        <taxon>Pseudomonadota</taxon>
        <taxon>Alphaproteobacteria</taxon>
        <taxon>Rhodospirillales</taxon>
        <taxon>Azospirillaceae</taxon>
        <taxon>Azospirillum</taxon>
    </lineage>
</organism>
<dbReference type="EMBL" id="JAGINP010000006">
    <property type="protein sequence ID" value="MBP2292484.1"/>
    <property type="molecule type" value="Genomic_DNA"/>
</dbReference>
<evidence type="ECO:0000313" key="3">
    <source>
        <dbReference type="Proteomes" id="UP000781958"/>
    </source>
</evidence>
<keyword evidence="3" id="KW-1185">Reference proteome</keyword>
<dbReference type="Proteomes" id="UP000781958">
    <property type="component" value="Unassembled WGS sequence"/>
</dbReference>
<feature type="region of interest" description="Disordered" evidence="1">
    <location>
        <begin position="1"/>
        <end position="62"/>
    </location>
</feature>
<gene>
    <name evidence="2" type="ORF">J2851_002254</name>
</gene>
<feature type="compositionally biased region" description="Pro residues" evidence="1">
    <location>
        <begin position="11"/>
        <end position="20"/>
    </location>
</feature>
<feature type="compositionally biased region" description="Basic and acidic residues" evidence="1">
    <location>
        <begin position="24"/>
        <end position="33"/>
    </location>
</feature>
<evidence type="ECO:0000313" key="2">
    <source>
        <dbReference type="EMBL" id="MBP2292484.1"/>
    </source>
</evidence>
<name>A0ABS4SIU4_9PROT</name>
<evidence type="ECO:0000256" key="1">
    <source>
        <dbReference type="SAM" id="MobiDB-lite"/>
    </source>
</evidence>
<reference evidence="2 3" key="1">
    <citation type="submission" date="2021-03" db="EMBL/GenBank/DDBJ databases">
        <title>Genomic Encyclopedia of Type Strains, Phase III (KMG-III): the genomes of soil and plant-associated and newly described type strains.</title>
        <authorList>
            <person name="Whitman W."/>
        </authorList>
    </citation>
    <scope>NUCLEOTIDE SEQUENCE [LARGE SCALE GENOMIC DNA]</scope>
    <source>
        <strain evidence="2 3">IMMIB AFH-6</strain>
    </source>
</reference>
<feature type="compositionally biased region" description="Basic and acidic residues" evidence="1">
    <location>
        <begin position="1"/>
        <end position="10"/>
    </location>
</feature>
<comment type="caution">
    <text evidence="2">The sequence shown here is derived from an EMBL/GenBank/DDBJ whole genome shotgun (WGS) entry which is preliminary data.</text>
</comment>
<proteinExistence type="predicted"/>
<sequence>MTEPKERVDDPIPPGPIPPEPTEEERREDDRPDQIGIIPGKVPGRPVEPGDPRFPGSQPDLA</sequence>